<protein>
    <recommendedName>
        <fullName evidence="13">Small ribosomal subunit protein uS17</fullName>
    </recommendedName>
    <alternativeName>
        <fullName evidence="14">40S ribosomal protein S11</fullName>
    </alternativeName>
</protein>
<dbReference type="EMBL" id="AFNH02000020">
    <property type="protein sequence ID" value="EZG89317.1"/>
    <property type="molecule type" value="Genomic_DNA"/>
</dbReference>
<dbReference type="GO" id="GO:0022627">
    <property type="term" value="C:cytosolic small ribosomal subunit"/>
    <property type="evidence" value="ECO:0007669"/>
    <property type="project" value="TreeGrafter"/>
</dbReference>
<keyword evidence="6" id="KW-0694">RNA-binding</keyword>
<gene>
    <name evidence="17" type="ORF">GNI_002330</name>
</gene>
<evidence type="ECO:0000256" key="7">
    <source>
        <dbReference type="ARBA" id="ARBA00022934"/>
    </source>
</evidence>
<dbReference type="GO" id="GO:0006412">
    <property type="term" value="P:translation"/>
    <property type="evidence" value="ECO:0007669"/>
    <property type="project" value="InterPro"/>
</dbReference>
<dbReference type="InterPro" id="IPR028333">
    <property type="entry name" value="Ribosomal_uS17_arc/euk"/>
</dbReference>
<comment type="subcellular location">
    <subcellularLocation>
        <location evidence="1">Cytoplasm</location>
    </subcellularLocation>
</comment>
<evidence type="ECO:0000259" key="16">
    <source>
        <dbReference type="Pfam" id="PF16205"/>
    </source>
</evidence>
<dbReference type="OMA" id="DYEKCPF"/>
<dbReference type="InterPro" id="IPR032440">
    <property type="entry name" value="Ribosomal_uS17_N"/>
</dbReference>
<evidence type="ECO:0000256" key="13">
    <source>
        <dbReference type="ARBA" id="ARBA00035164"/>
    </source>
</evidence>
<dbReference type="PANTHER" id="PTHR10744">
    <property type="entry name" value="40S RIBOSOMAL PROTEIN S11 FAMILY MEMBER"/>
    <property type="match status" value="1"/>
</dbReference>
<dbReference type="RefSeq" id="XP_011128490.1">
    <property type="nucleotide sequence ID" value="XM_011130188.1"/>
</dbReference>
<keyword evidence="3" id="KW-0488">Methylation</keyword>
<dbReference type="OrthoDB" id="10254436at2759"/>
<dbReference type="Pfam" id="PF00366">
    <property type="entry name" value="Ribosomal_S17"/>
    <property type="match status" value="1"/>
</dbReference>
<evidence type="ECO:0000256" key="5">
    <source>
        <dbReference type="ARBA" id="ARBA00022553"/>
    </source>
</evidence>
<keyword evidence="12" id="KW-0449">Lipoprotein</keyword>
<dbReference type="InterPro" id="IPR019979">
    <property type="entry name" value="Ribosomal_uS17_CS"/>
</dbReference>
<keyword evidence="9" id="KW-0007">Acetylation</keyword>
<proteinExistence type="inferred from homology"/>
<keyword evidence="10" id="KW-0564">Palmitate</keyword>
<evidence type="ECO:0000256" key="1">
    <source>
        <dbReference type="ARBA" id="ARBA00004496"/>
    </source>
</evidence>
<dbReference type="SUPFAM" id="SSF50249">
    <property type="entry name" value="Nucleic acid-binding proteins"/>
    <property type="match status" value="1"/>
</dbReference>
<keyword evidence="11 15" id="KW-0687">Ribonucleoprotein</keyword>
<evidence type="ECO:0000256" key="3">
    <source>
        <dbReference type="ARBA" id="ARBA00022481"/>
    </source>
</evidence>
<evidence type="ECO:0000256" key="2">
    <source>
        <dbReference type="ARBA" id="ARBA00010254"/>
    </source>
</evidence>
<dbReference type="NCBIfam" id="TIGR03630">
    <property type="entry name" value="uS17_arch"/>
    <property type="match status" value="1"/>
</dbReference>
<evidence type="ECO:0000256" key="4">
    <source>
        <dbReference type="ARBA" id="ARBA00022490"/>
    </source>
</evidence>
<reference evidence="17" key="1">
    <citation type="submission" date="2013-12" db="EMBL/GenBank/DDBJ databases">
        <authorList>
            <person name="Omoto C.K."/>
            <person name="Sibley D."/>
            <person name="Venepally P."/>
            <person name="Hadjithomas M."/>
            <person name="Karamycheva S."/>
            <person name="Brunk B."/>
            <person name="Roos D."/>
            <person name="Caler E."/>
            <person name="Lorenzi H."/>
        </authorList>
    </citation>
    <scope>NUCLEOTIDE SEQUENCE</scope>
</reference>
<dbReference type="AlphaFoldDB" id="A0A023BDR1"/>
<dbReference type="InterPro" id="IPR012340">
    <property type="entry name" value="NA-bd_OB-fold"/>
</dbReference>
<comment type="caution">
    <text evidence="17">The sequence shown here is derived from an EMBL/GenBank/DDBJ whole genome shotgun (WGS) entry which is preliminary data.</text>
</comment>
<comment type="similarity">
    <text evidence="2 15">Belongs to the universal ribosomal protein uS17 family.</text>
</comment>
<sequence length="166" mass="19056">MAVHVGALEQQNERAYQKQHIVRANGKKSLLNLHQKGQKKRVVHQVGMGFTIPRAAQEGTYIDNKCPFTGHVAIRGRILKGMIVSAKMKRTVVIRRHYLHYIPKYNRFEKRHTNLNAHISPCFEYKEGDIVTIGECRPISKTVSFNVLNVEPKQIFGAAKKQFCLY</sequence>
<evidence type="ECO:0000256" key="12">
    <source>
        <dbReference type="ARBA" id="ARBA00023288"/>
    </source>
</evidence>
<dbReference type="Pfam" id="PF16205">
    <property type="entry name" value="Ribosomal_S17_N"/>
    <property type="match status" value="1"/>
</dbReference>
<evidence type="ECO:0000256" key="10">
    <source>
        <dbReference type="ARBA" id="ARBA00023139"/>
    </source>
</evidence>
<keyword evidence="18" id="KW-1185">Reference proteome</keyword>
<evidence type="ECO:0000313" key="17">
    <source>
        <dbReference type="EMBL" id="EZG89317.1"/>
    </source>
</evidence>
<organism evidence="17 18">
    <name type="scientific">Gregarina niphandrodes</name>
    <name type="common">Septate eugregarine</name>
    <dbReference type="NCBI Taxonomy" id="110365"/>
    <lineage>
        <taxon>Eukaryota</taxon>
        <taxon>Sar</taxon>
        <taxon>Alveolata</taxon>
        <taxon>Apicomplexa</taxon>
        <taxon>Conoidasida</taxon>
        <taxon>Gregarinasina</taxon>
        <taxon>Eugregarinorida</taxon>
        <taxon>Gregarinidae</taxon>
        <taxon>Gregarina</taxon>
    </lineage>
</organism>
<keyword evidence="4" id="KW-0963">Cytoplasm</keyword>
<dbReference type="Proteomes" id="UP000019763">
    <property type="component" value="Unassembled WGS sequence"/>
</dbReference>
<evidence type="ECO:0000256" key="15">
    <source>
        <dbReference type="RuleBase" id="RU003872"/>
    </source>
</evidence>
<dbReference type="Gene3D" id="2.40.50.1000">
    <property type="match status" value="1"/>
</dbReference>
<evidence type="ECO:0000256" key="14">
    <source>
        <dbReference type="ARBA" id="ARBA00035471"/>
    </source>
</evidence>
<keyword evidence="8 15" id="KW-0689">Ribosomal protein</keyword>
<dbReference type="CDD" id="cd00364">
    <property type="entry name" value="Ribosomal_uS17"/>
    <property type="match status" value="1"/>
</dbReference>
<accession>A0A023BDR1</accession>
<dbReference type="GO" id="GO:0003723">
    <property type="term" value="F:RNA binding"/>
    <property type="evidence" value="ECO:0007669"/>
    <property type="project" value="UniProtKB-KW"/>
</dbReference>
<dbReference type="PANTHER" id="PTHR10744:SF9">
    <property type="entry name" value="40S RIBOSOMAL PROTEIN S11-RELATED"/>
    <property type="match status" value="1"/>
</dbReference>
<dbReference type="VEuPathDB" id="CryptoDB:GNI_002330"/>
<name>A0A023BDR1_GRENI</name>
<keyword evidence="5" id="KW-0597">Phosphoprotein</keyword>
<evidence type="ECO:0000313" key="18">
    <source>
        <dbReference type="Proteomes" id="UP000019763"/>
    </source>
</evidence>
<dbReference type="GO" id="GO:0003735">
    <property type="term" value="F:structural constituent of ribosome"/>
    <property type="evidence" value="ECO:0007669"/>
    <property type="project" value="InterPro"/>
</dbReference>
<evidence type="ECO:0000256" key="11">
    <source>
        <dbReference type="ARBA" id="ARBA00023274"/>
    </source>
</evidence>
<dbReference type="NCBIfam" id="NF006345">
    <property type="entry name" value="PRK08572.1"/>
    <property type="match status" value="1"/>
</dbReference>
<evidence type="ECO:0000256" key="8">
    <source>
        <dbReference type="ARBA" id="ARBA00022980"/>
    </source>
</evidence>
<dbReference type="FunFam" id="2.40.50.1000:FF:000008">
    <property type="entry name" value="40S ribosomal protein S11"/>
    <property type="match status" value="1"/>
</dbReference>
<dbReference type="GeneID" id="22910351"/>
<dbReference type="eggNOG" id="KOG1728">
    <property type="taxonomic scope" value="Eukaryota"/>
</dbReference>
<evidence type="ECO:0000256" key="9">
    <source>
        <dbReference type="ARBA" id="ARBA00022990"/>
    </source>
</evidence>
<dbReference type="PROSITE" id="PS00056">
    <property type="entry name" value="RIBOSOMAL_S17"/>
    <property type="match status" value="1"/>
</dbReference>
<dbReference type="PRINTS" id="PR00973">
    <property type="entry name" value="RIBOSOMALS17"/>
</dbReference>
<evidence type="ECO:0000256" key="6">
    <source>
        <dbReference type="ARBA" id="ARBA00022884"/>
    </source>
</evidence>
<feature type="domain" description="Small ribosomal subunit protein uS17 N-terminal" evidence="16">
    <location>
        <begin position="11"/>
        <end position="79"/>
    </location>
</feature>
<keyword evidence="7" id="KW-0164">Citrullination</keyword>
<dbReference type="InterPro" id="IPR000266">
    <property type="entry name" value="Ribosomal_uS17"/>
</dbReference>